<evidence type="ECO:0000256" key="2">
    <source>
        <dbReference type="ARBA" id="ARBA00022679"/>
    </source>
</evidence>
<dbReference type="EC" id="2.7.7.85" evidence="6"/>
<evidence type="ECO:0000313" key="10">
    <source>
        <dbReference type="Proteomes" id="UP000606624"/>
    </source>
</evidence>
<keyword evidence="5 6" id="KW-0067">ATP-binding</keyword>
<dbReference type="InterPro" id="IPR050338">
    <property type="entry name" value="DisA"/>
</dbReference>
<dbReference type="PANTHER" id="PTHR34185:SF1">
    <property type="entry name" value="DIADENYLATE CYCLASE"/>
    <property type="match status" value="1"/>
</dbReference>
<comment type="similarity">
    <text evidence="6">Belongs to the adenylate cyclase family. DacZ subfamily.</text>
</comment>
<dbReference type="Pfam" id="PF21754">
    <property type="entry name" value="DacZ_A"/>
    <property type="match status" value="1"/>
</dbReference>
<evidence type="ECO:0000256" key="6">
    <source>
        <dbReference type="HAMAP-Rule" id="MF_00840"/>
    </source>
</evidence>
<dbReference type="AlphaFoldDB" id="A0A811T734"/>
<dbReference type="InterPro" id="IPR014499">
    <property type="entry name" value="DAC_DacZ"/>
</dbReference>
<dbReference type="EMBL" id="CAJHIN010000022">
    <property type="protein sequence ID" value="CAD6490384.1"/>
    <property type="molecule type" value="Genomic_DNA"/>
</dbReference>
<gene>
    <name evidence="6" type="primary">dacZ</name>
    <name evidence="9" type="ORF">EMLJLAPB_01205</name>
    <name evidence="8" type="ORF">KFBDDELM_00268</name>
</gene>
<dbReference type="InterPro" id="IPR036888">
    <property type="entry name" value="DNA_integrity_DisA_N_sf"/>
</dbReference>
<reference evidence="8" key="1">
    <citation type="submission" date="2020-10" db="EMBL/GenBank/DDBJ databases">
        <authorList>
            <person name="Hahn C.J."/>
            <person name="Laso-Perez R."/>
            <person name="Vulcano F."/>
            <person name="Vaziourakis K.-M."/>
            <person name="Stokke R."/>
            <person name="Steen I.H."/>
            <person name="Teske A."/>
            <person name="Boetius A."/>
            <person name="Liebeke M."/>
            <person name="Amann R."/>
            <person name="Knittel K."/>
        </authorList>
    </citation>
    <scope>NUCLEOTIDE SEQUENCE</scope>
    <source>
        <strain evidence="9">Gfbio:e3339647-f889-4370-9287-4fb5cb688e4c:AG392D22_GoMArc1</strain>
        <strain evidence="8">Gfbio:e3339647-f889-4370-9287-4fb5cb688e4c:AG392E03_GoMArc1</strain>
    </source>
</reference>
<dbReference type="GO" id="GO:0004016">
    <property type="term" value="F:adenylate cyclase activity"/>
    <property type="evidence" value="ECO:0007669"/>
    <property type="project" value="UniProtKB-UniRule"/>
</dbReference>
<dbReference type="EMBL" id="CAJHIS010000063">
    <property type="protein sequence ID" value="CAD6495113.1"/>
    <property type="molecule type" value="Genomic_DNA"/>
</dbReference>
<keyword evidence="3 6" id="KW-0548">Nucleotidyltransferase</keyword>
<dbReference type="SUPFAM" id="SSF143597">
    <property type="entry name" value="YojJ-like"/>
    <property type="match status" value="1"/>
</dbReference>
<evidence type="ECO:0000313" key="8">
    <source>
        <dbReference type="EMBL" id="CAD6490384.1"/>
    </source>
</evidence>
<name>A0A811T734_9EURY</name>
<dbReference type="GO" id="GO:0106408">
    <property type="term" value="F:diadenylate cyclase activity"/>
    <property type="evidence" value="ECO:0007669"/>
    <property type="project" value="UniProtKB-EC"/>
</dbReference>
<dbReference type="Proteomes" id="UP000606624">
    <property type="component" value="Unassembled WGS sequence"/>
</dbReference>
<comment type="cofactor">
    <cofactor evidence="6">
        <name>Mn(2+)</name>
        <dbReference type="ChEBI" id="CHEBI:29035"/>
    </cofactor>
</comment>
<dbReference type="HAMAP" id="MF_00840">
    <property type="entry name" value="DacZ"/>
    <property type="match status" value="1"/>
</dbReference>
<dbReference type="PANTHER" id="PTHR34185">
    <property type="entry name" value="DIADENYLATE CYCLASE"/>
    <property type="match status" value="1"/>
</dbReference>
<keyword evidence="4 6" id="KW-0547">Nucleotide-binding</keyword>
<protein>
    <recommendedName>
        <fullName evidence="6">Diadenylate cyclase</fullName>
        <shortName evidence="6">DAC</shortName>
        <ecNumber evidence="6">2.7.7.85</ecNumber>
    </recommendedName>
    <alternativeName>
        <fullName evidence="6">Cyclic-di-AMP synthase</fullName>
        <shortName evidence="6">c-di-AMP synthase</shortName>
    </alternativeName>
</protein>
<dbReference type="GO" id="GO:0005524">
    <property type="term" value="F:ATP binding"/>
    <property type="evidence" value="ECO:0007669"/>
    <property type="project" value="UniProtKB-UniRule"/>
</dbReference>
<accession>A0A811T734</accession>
<evidence type="ECO:0000256" key="1">
    <source>
        <dbReference type="ARBA" id="ARBA00000877"/>
    </source>
</evidence>
<dbReference type="PROSITE" id="PS51794">
    <property type="entry name" value="DAC"/>
    <property type="match status" value="1"/>
</dbReference>
<comment type="catalytic activity">
    <reaction evidence="1 6">
        <text>2 ATP = 3',3'-c-di-AMP + 2 diphosphate</text>
        <dbReference type="Rhea" id="RHEA:35655"/>
        <dbReference type="ChEBI" id="CHEBI:30616"/>
        <dbReference type="ChEBI" id="CHEBI:33019"/>
        <dbReference type="ChEBI" id="CHEBI:71500"/>
        <dbReference type="EC" id="2.7.7.85"/>
    </reaction>
</comment>
<organism evidence="8 10">
    <name type="scientific">Candidatus Argoarchaeum ethanivorans</name>
    <dbReference type="NCBI Taxonomy" id="2608793"/>
    <lineage>
        <taxon>Archaea</taxon>
        <taxon>Methanobacteriati</taxon>
        <taxon>Methanobacteriota</taxon>
        <taxon>Stenosarchaea group</taxon>
        <taxon>Methanomicrobia</taxon>
        <taxon>Methanosarcinales</taxon>
        <taxon>Methanosarcinales incertae sedis</taxon>
        <taxon>GOM Arc I cluster</taxon>
        <taxon>Candidatus Argoarchaeum</taxon>
    </lineage>
</organism>
<evidence type="ECO:0000259" key="7">
    <source>
        <dbReference type="PROSITE" id="PS51794"/>
    </source>
</evidence>
<comment type="function">
    <text evidence="6">Diadenylate cyclase that catalyzes the condensation of 2 ATP molecules into cyclic di-AMP (c-di-AMP). c-di-AMP is a second messenger for intracellular signal transduction involved in the control of important regulatory processes such as osmoregulation.</text>
</comment>
<comment type="caution">
    <text evidence="8">The sequence shown here is derived from an EMBL/GenBank/DDBJ whole genome shotgun (WGS) entry which is preliminary data.</text>
</comment>
<dbReference type="InterPro" id="IPR003390">
    <property type="entry name" value="DNA_integrity_scan_DisA_N"/>
</dbReference>
<evidence type="ECO:0000256" key="3">
    <source>
        <dbReference type="ARBA" id="ARBA00022695"/>
    </source>
</evidence>
<keyword evidence="6" id="KW-0464">Manganese</keyword>
<keyword evidence="2 6" id="KW-0808">Transferase</keyword>
<feature type="domain" description="DAC" evidence="7">
    <location>
        <begin position="119"/>
        <end position="280"/>
    </location>
</feature>
<sequence>MKYIEPIIKACIDIAKSINAPIICLSDLPIKTDDVPVIIAENSTLKINKLMPVVESDSEGGQFIQILKNIESHSKTSSEQISDAAVLSYIGGLLKGDYVVGIVEIQDSVSIVVHDLTENKIINELLDCGERVDMHLLLSVMNVAFDIATFGREGVPIGCAFVIGDVDEVMRRSHQLVLNPYYGHKSEERDVLDPYTWEALKEFVQLDGVIVIDDEGLVVAAGRYLDVDAREISIKQGLGARHAAIAAITRDTQAVGVAVSQTGGVVRVFKDGIAVVEINSTTKIINKYGIDKT</sequence>
<evidence type="ECO:0000256" key="5">
    <source>
        <dbReference type="ARBA" id="ARBA00022840"/>
    </source>
</evidence>
<dbReference type="GO" id="GO:0030145">
    <property type="term" value="F:manganese ion binding"/>
    <property type="evidence" value="ECO:0007669"/>
    <property type="project" value="UniProtKB-UniRule"/>
</dbReference>
<evidence type="ECO:0000313" key="9">
    <source>
        <dbReference type="EMBL" id="CAD6495113.1"/>
    </source>
</evidence>
<dbReference type="Gene3D" id="3.40.1700.10">
    <property type="entry name" value="DNA integrity scanning protein, DisA, N-terminal domain"/>
    <property type="match status" value="1"/>
</dbReference>
<dbReference type="InterPro" id="IPR048546">
    <property type="entry name" value="DacZ_A"/>
</dbReference>
<evidence type="ECO:0000256" key="4">
    <source>
        <dbReference type="ARBA" id="ARBA00022741"/>
    </source>
</evidence>
<dbReference type="Pfam" id="PF02457">
    <property type="entry name" value="DAC"/>
    <property type="match status" value="1"/>
</dbReference>
<proteinExistence type="inferred from homology"/>
<dbReference type="Proteomes" id="UP000634805">
    <property type="component" value="Unassembled WGS sequence"/>
</dbReference>